<dbReference type="AlphaFoldDB" id="A0AAV9XD05"/>
<reference evidence="2 3" key="1">
    <citation type="submission" date="2019-10" db="EMBL/GenBank/DDBJ databases">
        <authorList>
            <person name="Palmer J.M."/>
        </authorList>
    </citation>
    <scope>NUCLEOTIDE SEQUENCE [LARGE SCALE GENOMIC DNA]</scope>
    <source>
        <strain evidence="2 3">TWF694</strain>
    </source>
</reference>
<comment type="caution">
    <text evidence="2">The sequence shown here is derived from an EMBL/GenBank/DDBJ whole genome shotgun (WGS) entry which is preliminary data.</text>
</comment>
<feature type="compositionally biased region" description="Low complexity" evidence="1">
    <location>
        <begin position="59"/>
        <end position="71"/>
    </location>
</feature>
<dbReference type="EMBL" id="JAVHJO010000005">
    <property type="protein sequence ID" value="KAK6539927.1"/>
    <property type="molecule type" value="Genomic_DNA"/>
</dbReference>
<gene>
    <name evidence="2" type="ORF">TWF694_008762</name>
</gene>
<evidence type="ECO:0000313" key="2">
    <source>
        <dbReference type="EMBL" id="KAK6539927.1"/>
    </source>
</evidence>
<dbReference type="Proteomes" id="UP001365542">
    <property type="component" value="Unassembled WGS sequence"/>
</dbReference>
<accession>A0AAV9XD05</accession>
<proteinExistence type="predicted"/>
<keyword evidence="3" id="KW-1185">Reference proteome</keyword>
<protein>
    <recommendedName>
        <fullName evidence="4">SMP domain-containing protein</fullName>
    </recommendedName>
</protein>
<evidence type="ECO:0000313" key="3">
    <source>
        <dbReference type="Proteomes" id="UP001365542"/>
    </source>
</evidence>
<feature type="region of interest" description="Disordered" evidence="1">
    <location>
        <begin position="56"/>
        <end position="83"/>
    </location>
</feature>
<organism evidence="2 3">
    <name type="scientific">Orbilia ellipsospora</name>
    <dbReference type="NCBI Taxonomy" id="2528407"/>
    <lineage>
        <taxon>Eukaryota</taxon>
        <taxon>Fungi</taxon>
        <taxon>Dikarya</taxon>
        <taxon>Ascomycota</taxon>
        <taxon>Pezizomycotina</taxon>
        <taxon>Orbiliomycetes</taxon>
        <taxon>Orbiliales</taxon>
        <taxon>Orbiliaceae</taxon>
        <taxon>Orbilia</taxon>
    </lineage>
</organism>
<name>A0AAV9XD05_9PEZI</name>
<evidence type="ECO:0000256" key="1">
    <source>
        <dbReference type="SAM" id="MobiDB-lite"/>
    </source>
</evidence>
<evidence type="ECO:0008006" key="4">
    <source>
        <dbReference type="Google" id="ProtNLM"/>
    </source>
</evidence>
<sequence length="83" mass="8396">MVASRDIDSSSSQSGLTVEQAHALEAAMASGSLRIKKPVAGRGGISAESIFKPGYQIASSSGPSSQGCLSPKIAPGKDQMNGF</sequence>